<name>A0A7W6NVC2_9SPHN</name>
<comment type="similarity">
    <text evidence="1">Belongs to the 'phage' integrase family.</text>
</comment>
<gene>
    <name evidence="8" type="ORF">GGR46_000004</name>
</gene>
<dbReference type="Gene3D" id="3.30.160.390">
    <property type="entry name" value="Integrase, DNA-binding domain"/>
    <property type="match status" value="1"/>
</dbReference>
<dbReference type="InterPro" id="IPR053876">
    <property type="entry name" value="Phage_int_M"/>
</dbReference>
<dbReference type="GO" id="GO:0006310">
    <property type="term" value="P:DNA recombination"/>
    <property type="evidence" value="ECO:0007669"/>
    <property type="project" value="UniProtKB-KW"/>
</dbReference>
<dbReference type="InterPro" id="IPR050808">
    <property type="entry name" value="Phage_Integrase"/>
</dbReference>
<dbReference type="InterPro" id="IPR011010">
    <property type="entry name" value="DNA_brk_join_enz"/>
</dbReference>
<dbReference type="Gene3D" id="1.10.150.130">
    <property type="match status" value="1"/>
</dbReference>
<evidence type="ECO:0000313" key="8">
    <source>
        <dbReference type="EMBL" id="MBB4096471.1"/>
    </source>
</evidence>
<dbReference type="PANTHER" id="PTHR30629:SF2">
    <property type="entry name" value="PROPHAGE INTEGRASE INTS-RELATED"/>
    <property type="match status" value="1"/>
</dbReference>
<dbReference type="EMBL" id="JACIEH010000001">
    <property type="protein sequence ID" value="MBB4096471.1"/>
    <property type="molecule type" value="Genomic_DNA"/>
</dbReference>
<dbReference type="PROSITE" id="PS51900">
    <property type="entry name" value="CB"/>
    <property type="match status" value="1"/>
</dbReference>
<dbReference type="InterPro" id="IPR013762">
    <property type="entry name" value="Integrase-like_cat_sf"/>
</dbReference>
<dbReference type="RefSeq" id="WP_183993392.1">
    <property type="nucleotide sequence ID" value="NZ_JACIEH010000001.1"/>
</dbReference>
<keyword evidence="3 5" id="KW-0238">DNA-binding</keyword>
<evidence type="ECO:0000256" key="5">
    <source>
        <dbReference type="PROSITE-ProRule" id="PRU01248"/>
    </source>
</evidence>
<dbReference type="InterPro" id="IPR002104">
    <property type="entry name" value="Integrase_catalytic"/>
</dbReference>
<accession>A0A7W6NVC2</accession>
<feature type="domain" description="Core-binding (CB)" evidence="7">
    <location>
        <begin position="89"/>
        <end position="170"/>
    </location>
</feature>
<reference evidence="8 9" key="1">
    <citation type="submission" date="2020-08" db="EMBL/GenBank/DDBJ databases">
        <title>Genomic Encyclopedia of Type Strains, Phase IV (KMG-IV): sequencing the most valuable type-strain genomes for metagenomic binning, comparative biology and taxonomic classification.</title>
        <authorList>
            <person name="Goeker M."/>
        </authorList>
    </citation>
    <scope>NUCLEOTIDE SEQUENCE [LARGE SCALE GENOMIC DNA]</scope>
    <source>
        <strain evidence="8 9">DSM 101806</strain>
    </source>
</reference>
<dbReference type="Pfam" id="PF22022">
    <property type="entry name" value="Phage_int_M"/>
    <property type="match status" value="1"/>
</dbReference>
<dbReference type="SUPFAM" id="SSF56349">
    <property type="entry name" value="DNA breaking-rejoining enzymes"/>
    <property type="match status" value="1"/>
</dbReference>
<dbReference type="AlphaFoldDB" id="A0A7W6NVC2"/>
<protein>
    <submittedName>
        <fullName evidence="8">Integrase</fullName>
    </submittedName>
</protein>
<evidence type="ECO:0000256" key="3">
    <source>
        <dbReference type="ARBA" id="ARBA00023125"/>
    </source>
</evidence>
<feature type="domain" description="Tyr recombinase" evidence="6">
    <location>
        <begin position="199"/>
        <end position="372"/>
    </location>
</feature>
<dbReference type="GO" id="GO:0003677">
    <property type="term" value="F:DNA binding"/>
    <property type="evidence" value="ECO:0007669"/>
    <property type="project" value="UniProtKB-UniRule"/>
</dbReference>
<evidence type="ECO:0000259" key="7">
    <source>
        <dbReference type="PROSITE" id="PS51900"/>
    </source>
</evidence>
<evidence type="ECO:0000256" key="4">
    <source>
        <dbReference type="ARBA" id="ARBA00023172"/>
    </source>
</evidence>
<dbReference type="InterPro" id="IPR044068">
    <property type="entry name" value="CB"/>
</dbReference>
<dbReference type="PROSITE" id="PS51898">
    <property type="entry name" value="TYR_RECOMBINASE"/>
    <property type="match status" value="1"/>
</dbReference>
<dbReference type="CDD" id="cd00801">
    <property type="entry name" value="INT_P4_C"/>
    <property type="match status" value="1"/>
</dbReference>
<dbReference type="Proteomes" id="UP000557392">
    <property type="component" value="Unassembled WGS sequence"/>
</dbReference>
<evidence type="ECO:0000256" key="2">
    <source>
        <dbReference type="ARBA" id="ARBA00022908"/>
    </source>
</evidence>
<evidence type="ECO:0000259" key="6">
    <source>
        <dbReference type="PROSITE" id="PS51898"/>
    </source>
</evidence>
<dbReference type="Gene3D" id="1.10.443.10">
    <property type="entry name" value="Intergrase catalytic core"/>
    <property type="match status" value="1"/>
</dbReference>
<comment type="caution">
    <text evidence="8">The sequence shown here is derived from an EMBL/GenBank/DDBJ whole genome shotgun (WGS) entry which is preliminary data.</text>
</comment>
<sequence length="384" mass="43263">MSGLTALQVKNARPGRHADGRGLYLVVRDSGSRAWVLRAQVEGKRQDFGLGAADKVSLSQARAKASEFRAKLKSGESVRTAKAAAKTVPTFSETARSCHMAIKGGWANKRHSDSWLASLDRHIFPWIGDRRVDEITSVMVRDALAPIWMKTPETARRALQRIGTVLDYAHIEGWCPHEAALRSVTKGLPKQPADEGHFEAMPYADVPAFYARLQALPETPGRDALMFTIFTAARSGETRHATWPEFDLQAATWSIPPARMKMKKLHVVPLTPPVIELLRRRWRLRSEDHGLAFSTDGLRPLSDMTMTKVLRDFGLEKITVHGFRSSFTDWAAEKTKVPKEVVDKALAHKLIDRVEAAYRRTDFFERRRRLMESWAKYVKGAAKI</sequence>
<dbReference type="PANTHER" id="PTHR30629">
    <property type="entry name" value="PROPHAGE INTEGRASE"/>
    <property type="match status" value="1"/>
</dbReference>
<dbReference type="InterPro" id="IPR010998">
    <property type="entry name" value="Integrase_recombinase_N"/>
</dbReference>
<dbReference type="InterPro" id="IPR038488">
    <property type="entry name" value="Integrase_DNA-bd_sf"/>
</dbReference>
<keyword evidence="9" id="KW-1185">Reference proteome</keyword>
<organism evidence="8 9">
    <name type="scientific">Sphingomonas kyeonggiensis</name>
    <dbReference type="NCBI Taxonomy" id="1268553"/>
    <lineage>
        <taxon>Bacteria</taxon>
        <taxon>Pseudomonadati</taxon>
        <taxon>Pseudomonadota</taxon>
        <taxon>Alphaproteobacteria</taxon>
        <taxon>Sphingomonadales</taxon>
        <taxon>Sphingomonadaceae</taxon>
        <taxon>Sphingomonas</taxon>
    </lineage>
</organism>
<dbReference type="Pfam" id="PF00589">
    <property type="entry name" value="Phage_integrase"/>
    <property type="match status" value="1"/>
</dbReference>
<evidence type="ECO:0000256" key="1">
    <source>
        <dbReference type="ARBA" id="ARBA00008857"/>
    </source>
</evidence>
<dbReference type="GO" id="GO:0015074">
    <property type="term" value="P:DNA integration"/>
    <property type="evidence" value="ECO:0007669"/>
    <property type="project" value="UniProtKB-KW"/>
</dbReference>
<evidence type="ECO:0000313" key="9">
    <source>
        <dbReference type="Proteomes" id="UP000557392"/>
    </source>
</evidence>
<dbReference type="InterPro" id="IPR025166">
    <property type="entry name" value="Integrase_DNA_bind_dom"/>
</dbReference>
<keyword evidence="2" id="KW-0229">DNA integration</keyword>
<keyword evidence="4" id="KW-0233">DNA recombination</keyword>
<dbReference type="Pfam" id="PF13356">
    <property type="entry name" value="Arm-DNA-bind_3"/>
    <property type="match status" value="1"/>
</dbReference>
<proteinExistence type="inferred from homology"/>